<dbReference type="InterPro" id="IPR036872">
    <property type="entry name" value="CH_dom_sf"/>
</dbReference>
<dbReference type="EMBL" id="CAQQ02192937">
    <property type="status" value="NOT_ANNOTATED_CDS"/>
    <property type="molecule type" value="Genomic_DNA"/>
</dbReference>
<dbReference type="InterPro" id="IPR050540">
    <property type="entry name" value="F-actin_Monoox_Mical"/>
</dbReference>
<reference evidence="3" key="1">
    <citation type="submission" date="2013-02" db="EMBL/GenBank/DDBJ databases">
        <authorList>
            <person name="Hughes D."/>
        </authorList>
    </citation>
    <scope>NUCLEOTIDE SEQUENCE</scope>
    <source>
        <strain>Durham</strain>
        <strain evidence="3">NC isolate 2 -- Noor lab</strain>
    </source>
</reference>
<keyword evidence="3" id="KW-1185">Reference proteome</keyword>
<dbReference type="PANTHER" id="PTHR23167">
    <property type="entry name" value="CALPONIN HOMOLOGY DOMAIN-CONTAINING PROTEIN DDB_G0272472-RELATED"/>
    <property type="match status" value="1"/>
</dbReference>
<dbReference type="Gene3D" id="1.10.418.10">
    <property type="entry name" value="Calponin-like domain"/>
    <property type="match status" value="1"/>
</dbReference>
<dbReference type="HOGENOM" id="CLU_2349073_0_0_1"/>
<evidence type="ECO:0000259" key="1">
    <source>
        <dbReference type="PROSITE" id="PS50021"/>
    </source>
</evidence>
<accession>T1GX30</accession>
<organism evidence="2 3">
    <name type="scientific">Megaselia scalaris</name>
    <name type="common">Humpbacked fly</name>
    <name type="synonym">Phora scalaris</name>
    <dbReference type="NCBI Taxonomy" id="36166"/>
    <lineage>
        <taxon>Eukaryota</taxon>
        <taxon>Metazoa</taxon>
        <taxon>Ecdysozoa</taxon>
        <taxon>Arthropoda</taxon>
        <taxon>Hexapoda</taxon>
        <taxon>Insecta</taxon>
        <taxon>Pterygota</taxon>
        <taxon>Neoptera</taxon>
        <taxon>Endopterygota</taxon>
        <taxon>Diptera</taxon>
        <taxon>Brachycera</taxon>
        <taxon>Muscomorpha</taxon>
        <taxon>Platypezoidea</taxon>
        <taxon>Phoridae</taxon>
        <taxon>Megaseliini</taxon>
        <taxon>Megaselia</taxon>
    </lineage>
</organism>
<dbReference type="PANTHER" id="PTHR23167:SF88">
    <property type="entry name" value="CALPONIN-HOMOLOGY (CH) DOMAIN-CONTAINING PROTEIN"/>
    <property type="match status" value="1"/>
</dbReference>
<evidence type="ECO:0000313" key="2">
    <source>
        <dbReference type="EnsemblMetazoa" id="MESCA008368-PA"/>
    </source>
</evidence>
<dbReference type="AlphaFoldDB" id="T1GX30"/>
<dbReference type="Pfam" id="PF00307">
    <property type="entry name" value="CH"/>
    <property type="match status" value="1"/>
</dbReference>
<dbReference type="PROSITE" id="PS50021">
    <property type="entry name" value="CH"/>
    <property type="match status" value="1"/>
</dbReference>
<sequence>MLSCSNVQITNFSTSWNDGLAFCALIHHFLPESFDYSKLDNKHRRQNFELAFRVADSMCGFLSSTLVLLSQMLWILSNICNISGKHSKMRVFFESNV</sequence>
<name>T1GX30_MEGSC</name>
<dbReference type="SUPFAM" id="SSF47576">
    <property type="entry name" value="Calponin-homology domain, CH-domain"/>
    <property type="match status" value="1"/>
</dbReference>
<protein>
    <recommendedName>
        <fullName evidence="1">Calponin-homology (CH) domain-containing protein</fullName>
    </recommendedName>
</protein>
<proteinExistence type="predicted"/>
<reference evidence="2" key="2">
    <citation type="submission" date="2015-06" db="UniProtKB">
        <authorList>
            <consortium name="EnsemblMetazoa"/>
        </authorList>
    </citation>
    <scope>IDENTIFICATION</scope>
</reference>
<evidence type="ECO:0000313" key="3">
    <source>
        <dbReference type="Proteomes" id="UP000015102"/>
    </source>
</evidence>
<dbReference type="STRING" id="36166.T1GX30"/>
<feature type="domain" description="Calponin-homology (CH)" evidence="1">
    <location>
        <begin position="1"/>
        <end position="94"/>
    </location>
</feature>
<dbReference type="EnsemblMetazoa" id="MESCA008368-RA">
    <property type="protein sequence ID" value="MESCA008368-PA"/>
    <property type="gene ID" value="MESCA008368"/>
</dbReference>
<dbReference type="EMBL" id="CAQQ02192938">
    <property type="status" value="NOT_ANNOTATED_CDS"/>
    <property type="molecule type" value="Genomic_DNA"/>
</dbReference>
<dbReference type="InterPro" id="IPR001715">
    <property type="entry name" value="CH_dom"/>
</dbReference>
<dbReference type="Proteomes" id="UP000015102">
    <property type="component" value="Unassembled WGS sequence"/>
</dbReference>